<sequence>MKKIKLSFIQPYHLVTESPWPLLMSFSIMVSFFGAVNMFNTKKIGIFFIGMVCMIMVLFQWWRDIIRESTFQGCHTFEVSSGLKLGMILFIISELFFFLGIFWCYMHMYLSPSIEIGSLWPPKNIVMFNPYQIPLLNTIILLSSGVSVTWCHHALLGDLKFSSVISLFITIMLGMLFSVIQYMEYDEASFTIADSVFGSIFFLATGFHGFHVLVGSIFLLVSLFRMIFDHYSSDHHLGLEMAIWYWHFVDVVWLFLYLLVYFLAS</sequence>
<dbReference type="AlphaFoldDB" id="A0A8A3YCW9"/>
<evidence type="ECO:0000256" key="2">
    <source>
        <dbReference type="ARBA" id="ARBA00010581"/>
    </source>
</evidence>
<evidence type="ECO:0000256" key="4">
    <source>
        <dbReference type="ARBA" id="ARBA00022692"/>
    </source>
</evidence>
<dbReference type="GO" id="GO:0005739">
    <property type="term" value="C:mitochondrion"/>
    <property type="evidence" value="ECO:0007669"/>
    <property type="project" value="TreeGrafter"/>
</dbReference>
<dbReference type="GO" id="GO:0004129">
    <property type="term" value="F:cytochrome-c oxidase activity"/>
    <property type="evidence" value="ECO:0007669"/>
    <property type="project" value="InterPro"/>
</dbReference>
<organism evidence="11">
    <name type="scientific">Eupristina koningsbergeri</name>
    <dbReference type="NCBI Taxonomy" id="318089"/>
    <lineage>
        <taxon>Eukaryota</taxon>
        <taxon>Metazoa</taxon>
        <taxon>Ecdysozoa</taxon>
        <taxon>Arthropoda</taxon>
        <taxon>Hexapoda</taxon>
        <taxon>Insecta</taxon>
        <taxon>Pterygota</taxon>
        <taxon>Neoptera</taxon>
        <taxon>Endopterygota</taxon>
        <taxon>Hymenoptera</taxon>
        <taxon>Apocrita</taxon>
        <taxon>Proctotrupomorpha</taxon>
        <taxon>Chalcidoidea</taxon>
        <taxon>Agaonidae</taxon>
        <taxon>Agaoninae</taxon>
        <taxon>Eupristina</taxon>
    </lineage>
</organism>
<gene>
    <name evidence="11" type="primary">COX3</name>
</gene>
<dbReference type="SUPFAM" id="SSF81452">
    <property type="entry name" value="Cytochrome c oxidase subunit III-like"/>
    <property type="match status" value="1"/>
</dbReference>
<dbReference type="InterPro" id="IPR035973">
    <property type="entry name" value="Cyt_c_oxidase_su3-like_sf"/>
</dbReference>
<evidence type="ECO:0000256" key="5">
    <source>
        <dbReference type="ARBA" id="ARBA00022967"/>
    </source>
</evidence>
<feature type="transmembrane region" description="Helical" evidence="9">
    <location>
        <begin position="133"/>
        <end position="155"/>
    </location>
</feature>
<feature type="transmembrane region" description="Helical" evidence="9">
    <location>
        <begin position="200"/>
        <end position="224"/>
    </location>
</feature>
<dbReference type="CDD" id="cd01665">
    <property type="entry name" value="Cyt_c_Oxidase_III"/>
    <property type="match status" value="1"/>
</dbReference>
<evidence type="ECO:0000256" key="1">
    <source>
        <dbReference type="ARBA" id="ARBA00004141"/>
    </source>
</evidence>
<keyword evidence="8 11" id="KW-0496">Mitochondrion</keyword>
<evidence type="ECO:0000256" key="9">
    <source>
        <dbReference type="SAM" id="Phobius"/>
    </source>
</evidence>
<feature type="transmembrane region" description="Helical" evidence="9">
    <location>
        <begin position="44"/>
        <end position="62"/>
    </location>
</feature>
<dbReference type="InterPro" id="IPR024791">
    <property type="entry name" value="Cyt_c/ubiquinol_Oxase_su3"/>
</dbReference>
<dbReference type="PROSITE" id="PS50253">
    <property type="entry name" value="COX3"/>
    <property type="match status" value="1"/>
</dbReference>
<feature type="transmembrane region" description="Helical" evidence="9">
    <location>
        <begin position="20"/>
        <end position="39"/>
    </location>
</feature>
<geneLocation type="mitochondrion" evidence="11"/>
<evidence type="ECO:0000256" key="7">
    <source>
        <dbReference type="ARBA" id="ARBA00023136"/>
    </source>
</evidence>
<dbReference type="Pfam" id="PF00510">
    <property type="entry name" value="COX3"/>
    <property type="match status" value="1"/>
</dbReference>
<dbReference type="InterPro" id="IPR013833">
    <property type="entry name" value="Cyt_c_oxidase_su3_a-hlx"/>
</dbReference>
<dbReference type="GO" id="GO:0006123">
    <property type="term" value="P:mitochondrial electron transport, cytochrome c to oxygen"/>
    <property type="evidence" value="ECO:0007669"/>
    <property type="project" value="TreeGrafter"/>
</dbReference>
<dbReference type="InterPro" id="IPR000298">
    <property type="entry name" value="Cyt_c_oxidase-like_su3"/>
</dbReference>
<dbReference type="PANTHER" id="PTHR11403">
    <property type="entry name" value="CYTOCHROME C OXIDASE SUBUNIT III"/>
    <property type="match status" value="1"/>
</dbReference>
<keyword evidence="4 8" id="KW-0812">Transmembrane</keyword>
<keyword evidence="5" id="KW-1278">Translocase</keyword>
<comment type="subcellular location">
    <subcellularLocation>
        <location evidence="1">Membrane</location>
        <topology evidence="1">Multi-pass membrane protein</topology>
    </subcellularLocation>
</comment>
<evidence type="ECO:0000256" key="3">
    <source>
        <dbReference type="ARBA" id="ARBA00015944"/>
    </source>
</evidence>
<keyword evidence="6 9" id="KW-1133">Transmembrane helix</keyword>
<evidence type="ECO:0000256" key="8">
    <source>
        <dbReference type="RuleBase" id="RU003375"/>
    </source>
</evidence>
<reference evidence="11" key="1">
    <citation type="journal article" name="Insects">
        <title>Tracking the Distribution and Burst of Nuclear Mitochondrial DNA Sequences (NUMTs) in Fig Wasp Genomes.</title>
        <authorList>
            <person name="Wang J.X."/>
            <person name="Liu J."/>
            <person name="Miao Y.H."/>
            <person name="Huang D.W."/>
            <person name="Xiao J.H."/>
        </authorList>
    </citation>
    <scope>NUCLEOTIDE SEQUENCE</scope>
</reference>
<dbReference type="EMBL" id="MT947597">
    <property type="protein sequence ID" value="QTA94006.1"/>
    <property type="molecule type" value="Genomic_DNA"/>
</dbReference>
<dbReference type="PANTHER" id="PTHR11403:SF7">
    <property type="entry name" value="CYTOCHROME C OXIDASE SUBUNIT 3"/>
    <property type="match status" value="1"/>
</dbReference>
<name>A0A8A3YCW9_9HYME</name>
<dbReference type="Gene3D" id="1.20.120.80">
    <property type="entry name" value="Cytochrome c oxidase, subunit III, four-helix bundle"/>
    <property type="match status" value="1"/>
</dbReference>
<keyword evidence="7 9" id="KW-0472">Membrane</keyword>
<evidence type="ECO:0000256" key="6">
    <source>
        <dbReference type="ARBA" id="ARBA00022989"/>
    </source>
</evidence>
<dbReference type="GO" id="GO:0016020">
    <property type="term" value="C:membrane"/>
    <property type="evidence" value="ECO:0007669"/>
    <property type="project" value="UniProtKB-SubCell"/>
</dbReference>
<feature type="transmembrane region" description="Helical" evidence="9">
    <location>
        <begin position="161"/>
        <end position="180"/>
    </location>
</feature>
<evidence type="ECO:0000313" key="11">
    <source>
        <dbReference type="EMBL" id="QTA94006.1"/>
    </source>
</evidence>
<comment type="function">
    <text evidence="8">Component of the cytochrome c oxidase, the last enzyme in the mitochondrial electron transport chain which drives oxidative phosphorylation. The respiratory chain contains 3 multisubunit complexes succinate dehydrogenase (complex II, CII), ubiquinol-cytochrome c oxidoreductase (cytochrome b-c1 complex, complex III, CIII) and cytochrome c oxidase (complex IV, CIV), that cooperate to transfer electrons derived from NADH and succinate to molecular oxygen, creating an electrochemical gradient over the inner membrane that drives transmembrane transport and the ATP synthase. Cytochrome c oxidase is the component of the respiratory chain that catalyzes the reduction of oxygen to water. Electrons originating from reduced cytochrome c in the intermembrane space (IMS) are transferred via the dinuclear copper A center (CU(A)) of subunit 2 and heme A of subunit 1 to the active site in subunit 1, a binuclear center (BNC) formed by heme A3 and copper B (CU(B)). The BNC reduces molecular oxygen to 2 water molecules using 4 electrons from cytochrome c in the IMS and 4 protons from the mitochondrial matrix.</text>
</comment>
<comment type="similarity">
    <text evidence="2 8">Belongs to the cytochrome c oxidase subunit 3 family.</text>
</comment>
<evidence type="ECO:0000259" key="10">
    <source>
        <dbReference type="PROSITE" id="PS50253"/>
    </source>
</evidence>
<dbReference type="Gene3D" id="1.10.287.70">
    <property type="match status" value="1"/>
</dbReference>
<proteinExistence type="inferred from homology"/>
<feature type="transmembrane region" description="Helical" evidence="9">
    <location>
        <begin position="82"/>
        <end position="105"/>
    </location>
</feature>
<dbReference type="InterPro" id="IPR033945">
    <property type="entry name" value="Cyt_c_oxase_su3_dom"/>
</dbReference>
<feature type="transmembrane region" description="Helical" evidence="9">
    <location>
        <begin position="244"/>
        <end position="264"/>
    </location>
</feature>
<accession>A0A8A3YCW9</accession>
<feature type="domain" description="Heme-copper oxidase subunit III family profile" evidence="10">
    <location>
        <begin position="8"/>
        <end position="265"/>
    </location>
</feature>
<protein>
    <recommendedName>
        <fullName evidence="3 8">Cytochrome c oxidase subunit 3</fullName>
    </recommendedName>
</protein>